<evidence type="ECO:0000259" key="7">
    <source>
        <dbReference type="PROSITE" id="PS52053"/>
    </source>
</evidence>
<dbReference type="PANTHER" id="PTHR48051:SF1">
    <property type="entry name" value="RAS SUPPRESSOR PROTEIN 1"/>
    <property type="match status" value="1"/>
</dbReference>
<keyword evidence="6" id="KW-0832">Ubl conjugation</keyword>
<dbReference type="Gene3D" id="1.20.58.360">
    <property type="entry name" value="Shigella T3SS effector IpaH defines"/>
    <property type="match status" value="1"/>
</dbReference>
<dbReference type="InterPro" id="IPR032675">
    <property type="entry name" value="LRR_dom_sf"/>
</dbReference>
<dbReference type="PROSITE" id="PS52053">
    <property type="entry name" value="NEL"/>
    <property type="match status" value="1"/>
</dbReference>
<proteinExistence type="inferred from homology"/>
<evidence type="ECO:0000313" key="8">
    <source>
        <dbReference type="EMBL" id="SDP62982.1"/>
    </source>
</evidence>
<dbReference type="RefSeq" id="WP_083351530.1">
    <property type="nucleotide sequence ID" value="NZ_LT629708.1"/>
</dbReference>
<gene>
    <name evidence="8" type="ORF">SAMN04490184_4121</name>
</gene>
<dbReference type="InterPro" id="IPR003591">
    <property type="entry name" value="Leu-rich_rpt_typical-subtyp"/>
</dbReference>
<dbReference type="Proteomes" id="UP000182654">
    <property type="component" value="Chromosome I"/>
</dbReference>
<keyword evidence="6" id="KW-0964">Secreted</keyword>
<dbReference type="EMBL" id="LT629708">
    <property type="protein sequence ID" value="SDP62982.1"/>
    <property type="molecule type" value="Genomic_DNA"/>
</dbReference>
<evidence type="ECO:0000256" key="1">
    <source>
        <dbReference type="ARBA" id="ARBA00000900"/>
    </source>
</evidence>
<dbReference type="Pfam" id="PF14496">
    <property type="entry name" value="NEL"/>
    <property type="match status" value="1"/>
</dbReference>
<dbReference type="InterPro" id="IPR029487">
    <property type="entry name" value="NEL_dom"/>
</dbReference>
<dbReference type="SMART" id="SM00364">
    <property type="entry name" value="LRR_BAC"/>
    <property type="match status" value="4"/>
</dbReference>
<keyword evidence="3" id="KW-0433">Leucine-rich repeat</keyword>
<evidence type="ECO:0000256" key="4">
    <source>
        <dbReference type="ARBA" id="ARBA00022737"/>
    </source>
</evidence>
<keyword evidence="6" id="KW-0833">Ubl conjugation pathway</keyword>
<dbReference type="GO" id="GO:0016874">
    <property type="term" value="F:ligase activity"/>
    <property type="evidence" value="ECO:0007669"/>
    <property type="project" value="UniProtKB-KW"/>
</dbReference>
<keyword evidence="8" id="KW-0436">Ligase</keyword>
<keyword evidence="9" id="KW-1185">Reference proteome</keyword>
<evidence type="ECO:0000313" key="9">
    <source>
        <dbReference type="Proteomes" id="UP000182654"/>
    </source>
</evidence>
<comment type="catalytic activity">
    <reaction evidence="1">
        <text>S-ubiquitinyl-[E2 ubiquitin-conjugating enzyme]-L-cysteine + [acceptor protein]-L-lysine = [E2 ubiquitin-conjugating enzyme]-L-cysteine + N(6)-ubiquitinyl-[acceptor protein]-L-lysine.</text>
        <dbReference type="EC" id="2.3.2.27"/>
    </reaction>
</comment>
<dbReference type="InterPro" id="IPR046673">
    <property type="entry name" value="ToxA_N"/>
</dbReference>
<dbReference type="Gene3D" id="3.80.10.10">
    <property type="entry name" value="Ribonuclease Inhibitor"/>
    <property type="match status" value="2"/>
</dbReference>
<keyword evidence="6" id="KW-0808">Transferase</keyword>
<reference evidence="8 9" key="1">
    <citation type="submission" date="2016-10" db="EMBL/GenBank/DDBJ databases">
        <authorList>
            <person name="Varghese N."/>
            <person name="Submissions S."/>
        </authorList>
    </citation>
    <scope>NUCLEOTIDE SEQUENCE [LARGE SCALE GENOMIC DNA]</scope>
    <source>
        <strain evidence="8 9">BS2774</strain>
    </source>
</reference>
<dbReference type="Pfam" id="PF20178">
    <property type="entry name" value="ToxA_N"/>
    <property type="match status" value="1"/>
</dbReference>
<evidence type="ECO:0000256" key="5">
    <source>
        <dbReference type="ARBA" id="ARBA00023026"/>
    </source>
</evidence>
<feature type="domain" description="NEL" evidence="7">
    <location>
        <begin position="1699"/>
        <end position="2004"/>
    </location>
</feature>
<dbReference type="InterPro" id="IPR001611">
    <property type="entry name" value="Leu-rich_rpt"/>
</dbReference>
<name>A0ABY0SUT7_9PSED</name>
<evidence type="ECO:0000256" key="2">
    <source>
        <dbReference type="ARBA" id="ARBA00012483"/>
    </source>
</evidence>
<evidence type="ECO:0000256" key="6">
    <source>
        <dbReference type="PROSITE-ProRule" id="PRU01398"/>
    </source>
</evidence>
<feature type="active site" description="Glycyl thioester intermediate" evidence="6">
    <location>
        <position position="1786"/>
    </location>
</feature>
<accession>A0ABY0SUT7</accession>
<dbReference type="InterPro" id="IPR050216">
    <property type="entry name" value="LRR_domain-containing"/>
</dbReference>
<dbReference type="EC" id="2.3.2.27" evidence="2"/>
<dbReference type="PANTHER" id="PTHR48051">
    <property type="match status" value="1"/>
</dbReference>
<organism evidence="8 9">
    <name type="scientific">Pseudomonas extremorientalis</name>
    <dbReference type="NCBI Taxonomy" id="169669"/>
    <lineage>
        <taxon>Bacteria</taxon>
        <taxon>Pseudomonadati</taxon>
        <taxon>Pseudomonadota</taxon>
        <taxon>Gammaproteobacteria</taxon>
        <taxon>Pseudomonadales</taxon>
        <taxon>Pseudomonadaceae</taxon>
        <taxon>Pseudomonas</taxon>
    </lineage>
</organism>
<dbReference type="SMART" id="SM00369">
    <property type="entry name" value="LRR_TYP"/>
    <property type="match status" value="7"/>
</dbReference>
<dbReference type="SUPFAM" id="SSF52058">
    <property type="entry name" value="L domain-like"/>
    <property type="match status" value="1"/>
</dbReference>
<keyword evidence="5" id="KW-0843">Virulence</keyword>
<protein>
    <recommendedName>
        <fullName evidence="2">RING-type E3 ubiquitin transferase</fullName>
        <ecNumber evidence="2">2.3.2.27</ecNumber>
    </recommendedName>
</protein>
<comment type="PTM">
    <text evidence="6">Ubiquitinated in the presence of host E1 ubiquitin-activating enzyme, E2 ubiquitin-conjugating enzyme and ubiquitin.</text>
</comment>
<keyword evidence="4" id="KW-0677">Repeat</keyword>
<keyword evidence="6" id="KW-1035">Host cytoplasm</keyword>
<dbReference type="PROSITE" id="PS51450">
    <property type="entry name" value="LRR"/>
    <property type="match status" value="1"/>
</dbReference>
<sequence>MSVLRPTDETRPTVSESVHSTFLESAIPDWLIQATPQQRKTLKAAGTVLPDWYVQASATQRNALQASIATHFAAQTRLDNTMSSLEDIDTFARPLLVNALKERFNVTLDVDKTFIRLRKTVSLTEFYIPVGWFEALKLPLLQAALHNFEASECEAGAFHSSSGFVVQSANADGSTAVTTPLTVEQFTSLCRSLDIGAKYQAYLKDFLEPNNAVAQAVLQERFTVAHKSALRSAAEQALLKNDITDADYRMVLSVIDGEKKPVLNGKRIWLRDLSLTQHRLTGVVVFVVSGELHNGSELLLYIPDDPQAPLKRYTLGQLKPLFKQRLTAADATPAPQEGPTTYQRFFSQFIHYGERAEYFSQFTQDTSDTSLAQKLLPYKPLIDQIRQGIDPFYFFSTTHPSPPPAPPKQVPNPDPRLEPVITPPAHGGWFWGEDLDLWTYLYAQHRAKLYADARAHAVPTADVDASVRSRKLAQLLNIGMLVFTGISMFIPALGEAMMAVMGTQLLLETFDGVKEWSEGDRKAAKAHLIDVAQNLVQLAAMAAVGRGFAKLTAVPAEPVVEATQPITSSDGKSRLWKPDLSPYRTSIQLAPDAQPDAQGLYSHEGQTILPLEGYTYRVTQDPNTAEYRIQHPTRPEAYSPKLAQNNQGAWRHEGETPLDWDDTTALRRLGHTTEPLDTDQLLKAQEASGVTADALREAHVNGEVTPLLLADSLQRFKLHQQVNEFIQRLKSSDPFVFPKADLGTQLDLMKRRGLLSSSPPLRVMDSQRRVLWDDVPSLSPQPRRTVVLNEQHLARGEGLHQVLYTLQGADPDLVDIPGSPLDTLPMRAAKLRRQLGEFVESIKPSYVEERYQQLTASNDPDVQRVQDAYPKLPTRIAEPLLKELSAAELAAFRRSGRLPDALAERAQWAEQETRVSRAYENLHLNTPSDLDSQRLALRTLETLPGWPRGTRVELRQRMPNDAQDVLLDAIGEAGGTPSKILVQLDDGRFEGNHTTDLYDAILNTLSPGERIDMRVTDTDHLRAAIQSTPLPREQLRAVLLENPVRKPAYDATMRLLGGGRGYEKLKAQLSTAQQRVRKLYPSFSDEQVRDFIESLGSEVRSSLTRREAEYRKLEDDLNVWVEANNPRVGAYASTVANDIKRCWRRESGSTLKLISYVPLDLPALTADFSHVTELELRTRLWGGNTQTFLDNFNQLKKLSLANCELTAVPEGLDRMPQLTQLRLNQNKIVLTPQSAARLSALHKLETLELSGNRLGLTPDFSAMRELKRLDLSGSGIEHWPTGLLDKTNLEFLNLRDNRLSEVPEANLDPQPEQLETIARINDVTFLKGNPFPEAYRQRFDTYWQRLAAERPDLIKTHDAFDMNNPHLERARALYPNRNTLEIRQFIWDLGEGLEAELSRLEQEFQVLNTQLNTWASAGGNINSRTGTGYVRTRQRMLNFAGRDDRYLARDRIISCWRKEGPQQKAFDLTPIGWELDLSNLTLPSLPELDADFSHVGSLKLNNMSLSTSPEQFLLRHRGVRWLDMSNNQLRELPQALNQMNGLTRLLLHGNQIQLTPVTAQVLAQRTTLRALSMAINPLRIAPDFSAITDLRTLSLQNCELETYPTGIGAQPLLEYVALLNNRITELPDSLINPPAEQLAQSARITNTIRLQGNPLTEATRQQLRQYQARLEQVGLSSADHPNQLVSSALQVTSTPRVHAIGQQQTRWMRGVPDAQIAPRTAQWQQLRTQPGSDGFFAMLEGMREAPAGHADLQNRVWTVIDAITQNTAESAALREQIFEWAGRATCCDRAGLSFSNVEIMVMAHNAKALASDVNQGATLIKLARGLFRLDEVEKAALNDIARRTQAINDNPRYSPTEKLQQIALLDEVEIRLAYRFGLKGPDQLDLPGQPQTAAYTAGRVSEDVLKKTRQEILKLNDSPAELQALVAREFWQEYLAQKYKGQFEEQGQPFHEQLAALHDEHAEGRLSDKLYDQQAKNLQAGLAIQEATLMEALTRTELKTHPLS</sequence>
<evidence type="ECO:0000256" key="3">
    <source>
        <dbReference type="ARBA" id="ARBA00022614"/>
    </source>
</evidence>
<comment type="similarity">
    <text evidence="6">Belongs to the LRR-containing bacterial E3 ligase family.</text>
</comment>